<evidence type="ECO:0000256" key="1">
    <source>
        <dbReference type="SAM" id="MobiDB-lite"/>
    </source>
</evidence>
<organism evidence="3 4">
    <name type="scientific">Scandinavium lactucae</name>
    <dbReference type="NCBI Taxonomy" id="3095028"/>
    <lineage>
        <taxon>Bacteria</taxon>
        <taxon>Pseudomonadati</taxon>
        <taxon>Pseudomonadota</taxon>
        <taxon>Gammaproteobacteria</taxon>
        <taxon>Enterobacterales</taxon>
        <taxon>Enterobacteriaceae</taxon>
        <taxon>Scandinavium</taxon>
    </lineage>
</organism>
<evidence type="ECO:0000313" key="3">
    <source>
        <dbReference type="EMBL" id="MDX6043040.1"/>
    </source>
</evidence>
<feature type="domain" description="TNT" evidence="2">
    <location>
        <begin position="25"/>
        <end position="111"/>
    </location>
</feature>
<name>A0ABU4QUR4_9ENTR</name>
<reference evidence="3 4" key="1">
    <citation type="submission" date="2023-11" db="EMBL/GenBank/DDBJ databases">
        <title>Scandinavium wanjuensis sp. nov., isolated from lettuce South Korea.</title>
        <authorList>
            <person name="Park J."/>
            <person name="Park S."/>
            <person name="Oh K.K."/>
            <person name="Cho G.S."/>
            <person name="Franz C.M.A.P."/>
        </authorList>
    </citation>
    <scope>NUCLEOTIDE SEQUENCE [LARGE SCALE GENOMIC DNA]</scope>
    <source>
        <strain evidence="3 4">V105_6</strain>
    </source>
</reference>
<dbReference type="InterPro" id="IPR053024">
    <property type="entry name" value="Fungal_surface_NADase"/>
</dbReference>
<accession>A0ABU4QUR4</accession>
<dbReference type="RefSeq" id="WP_319787238.1">
    <property type="nucleotide sequence ID" value="NZ_JAWXRD010000040.1"/>
</dbReference>
<evidence type="ECO:0000313" key="4">
    <source>
        <dbReference type="Proteomes" id="UP001275664"/>
    </source>
</evidence>
<keyword evidence="4" id="KW-1185">Reference proteome</keyword>
<gene>
    <name evidence="3" type="ORF">SIK69_22870</name>
</gene>
<feature type="region of interest" description="Disordered" evidence="1">
    <location>
        <begin position="14"/>
        <end position="34"/>
    </location>
</feature>
<dbReference type="InterPro" id="IPR025331">
    <property type="entry name" value="TNT"/>
</dbReference>
<comment type="caution">
    <text evidence="3">The sequence shown here is derived from an EMBL/GenBank/DDBJ whole genome shotgun (WGS) entry which is preliminary data.</text>
</comment>
<dbReference type="Proteomes" id="UP001275664">
    <property type="component" value="Unassembled WGS sequence"/>
</dbReference>
<protein>
    <submittedName>
        <fullName evidence="3">TNT domain-containing protein</fullName>
    </submittedName>
</protein>
<dbReference type="PANTHER" id="PTHR42059:SF1">
    <property type="entry name" value="TNT DOMAIN-CONTAINING PROTEIN"/>
    <property type="match status" value="1"/>
</dbReference>
<dbReference type="EMBL" id="JAWXRD010000040">
    <property type="protein sequence ID" value="MDX6043040.1"/>
    <property type="molecule type" value="Genomic_DNA"/>
</dbReference>
<dbReference type="Pfam" id="PF14021">
    <property type="entry name" value="TNT"/>
    <property type="match status" value="1"/>
</dbReference>
<proteinExistence type="predicted"/>
<evidence type="ECO:0000259" key="2">
    <source>
        <dbReference type="Pfam" id="PF14021"/>
    </source>
</evidence>
<dbReference type="PANTHER" id="PTHR42059">
    <property type="entry name" value="TNT DOMAIN-CONTAINING PROTEIN"/>
    <property type="match status" value="1"/>
</dbReference>
<sequence length="120" mass="13012">MGLSNLPVTYYPPNDGAHGPVSNTTLEPGTTIDRYGYSGGRYTSPVGTPYSMRALPPGTDSGPYTVYKVMKPIPNVAESKIAPWFGEMGMGTQYKLEHSVQSYLDSEHLKEMIEGVDCCG</sequence>